<keyword evidence="4" id="KW-1185">Reference proteome</keyword>
<feature type="transmembrane region" description="Helical" evidence="1">
    <location>
        <begin position="6"/>
        <end position="23"/>
    </location>
</feature>
<dbReference type="Proteomes" id="UP000297288">
    <property type="component" value="Unassembled WGS sequence"/>
</dbReference>
<dbReference type="AlphaFoldDB" id="A0A1G6MUQ3"/>
<reference evidence="2 4" key="1">
    <citation type="submission" date="2016-10" db="EMBL/GenBank/DDBJ databases">
        <authorList>
            <person name="de Groot N.N."/>
        </authorList>
    </citation>
    <scope>NUCLEOTIDE SEQUENCE [LARGE SCALE GENOMIC DNA]</scope>
    <source>
        <strain evidence="2 4">WG14</strain>
    </source>
</reference>
<keyword evidence="1" id="KW-0472">Membrane</keyword>
<keyword evidence="1" id="KW-1133">Transmembrane helix</keyword>
<dbReference type="STRING" id="28234.SAMN04488588_1396"/>
<dbReference type="EMBL" id="SRME01000005">
    <property type="protein sequence ID" value="TGG87331.1"/>
    <property type="molecule type" value="Genomic_DNA"/>
</dbReference>
<sequence>MYKITIFLTIMSLSIFLITFTIYKNIEVLKNDSNLLNFYVEYNSISKILPYIGSDEVNDIILNGYKIIKINNIIKIEKIQNLKGE</sequence>
<accession>A0A1G6MUQ3</accession>
<name>A0A1G6MUQ3_9BACT</name>
<gene>
    <name evidence="3" type="ORF">E4650_08485</name>
    <name evidence="2" type="ORF">SAMN04488588_1396</name>
</gene>
<reference evidence="3 5" key="2">
    <citation type="submission" date="2019-04" db="EMBL/GenBank/DDBJ databases">
        <title>Draft genome sequence data and analysis of a Fermenting Bacterium, Geotoga petraea strain HO-Geo1, isolated from heavy-oil petroleum reservoir in Russia.</title>
        <authorList>
            <person name="Grouzdev D.S."/>
            <person name="Semenova E.M."/>
            <person name="Sokolova D.S."/>
            <person name="Tourova T.P."/>
            <person name="Poltaraus A.B."/>
            <person name="Nazina T.N."/>
        </authorList>
    </citation>
    <scope>NUCLEOTIDE SEQUENCE [LARGE SCALE GENOMIC DNA]</scope>
    <source>
        <strain evidence="3 5">HO-Geo1</strain>
    </source>
</reference>
<protein>
    <submittedName>
        <fullName evidence="2">Uncharacterized protein</fullName>
    </submittedName>
</protein>
<dbReference type="RefSeq" id="WP_091404060.1">
    <property type="nucleotide sequence ID" value="NZ_FMYV01000005.1"/>
</dbReference>
<evidence type="ECO:0000256" key="1">
    <source>
        <dbReference type="SAM" id="Phobius"/>
    </source>
</evidence>
<evidence type="ECO:0000313" key="3">
    <source>
        <dbReference type="EMBL" id="TGG87331.1"/>
    </source>
</evidence>
<proteinExistence type="predicted"/>
<dbReference type="EMBL" id="FMYV01000005">
    <property type="protein sequence ID" value="SDC59338.1"/>
    <property type="molecule type" value="Genomic_DNA"/>
</dbReference>
<evidence type="ECO:0000313" key="5">
    <source>
        <dbReference type="Proteomes" id="UP000297288"/>
    </source>
</evidence>
<keyword evidence="1" id="KW-0812">Transmembrane</keyword>
<evidence type="ECO:0000313" key="4">
    <source>
        <dbReference type="Proteomes" id="UP000199322"/>
    </source>
</evidence>
<evidence type="ECO:0000313" key="2">
    <source>
        <dbReference type="EMBL" id="SDC59338.1"/>
    </source>
</evidence>
<dbReference type="Proteomes" id="UP000199322">
    <property type="component" value="Unassembled WGS sequence"/>
</dbReference>
<organism evidence="2 4">
    <name type="scientific">Geotoga petraea</name>
    <dbReference type="NCBI Taxonomy" id="28234"/>
    <lineage>
        <taxon>Bacteria</taxon>
        <taxon>Thermotogati</taxon>
        <taxon>Thermotogota</taxon>
        <taxon>Thermotogae</taxon>
        <taxon>Petrotogales</taxon>
        <taxon>Petrotogaceae</taxon>
        <taxon>Geotoga</taxon>
    </lineage>
</organism>